<dbReference type="Gene3D" id="3.30.710.10">
    <property type="entry name" value="Potassium Channel Kv1.1, Chain A"/>
    <property type="match status" value="1"/>
</dbReference>
<dbReference type="InterPro" id="IPR000210">
    <property type="entry name" value="BTB/POZ_dom"/>
</dbReference>
<feature type="compositionally biased region" description="Gly residues" evidence="1">
    <location>
        <begin position="154"/>
        <end position="174"/>
    </location>
</feature>
<evidence type="ECO:0000259" key="2">
    <source>
        <dbReference type="PROSITE" id="PS50097"/>
    </source>
</evidence>
<dbReference type="Pfam" id="PF00651">
    <property type="entry name" value="BTB"/>
    <property type="match status" value="1"/>
</dbReference>
<feature type="region of interest" description="Disordered" evidence="1">
    <location>
        <begin position="150"/>
        <end position="174"/>
    </location>
</feature>
<dbReference type="AlphaFoldDB" id="A0A165ST53"/>
<evidence type="ECO:0000313" key="4">
    <source>
        <dbReference type="Proteomes" id="UP000076727"/>
    </source>
</evidence>
<reference evidence="3 4" key="1">
    <citation type="journal article" date="2016" name="Mol. Biol. Evol.">
        <title>Comparative Genomics of Early-Diverging Mushroom-Forming Fungi Provides Insights into the Origins of Lignocellulose Decay Capabilities.</title>
        <authorList>
            <person name="Nagy L.G."/>
            <person name="Riley R."/>
            <person name="Tritt A."/>
            <person name="Adam C."/>
            <person name="Daum C."/>
            <person name="Floudas D."/>
            <person name="Sun H."/>
            <person name="Yadav J.S."/>
            <person name="Pangilinan J."/>
            <person name="Larsson K.H."/>
            <person name="Matsuura K."/>
            <person name="Barry K."/>
            <person name="Labutti K."/>
            <person name="Kuo R."/>
            <person name="Ohm R.A."/>
            <person name="Bhattacharya S.S."/>
            <person name="Shirouzu T."/>
            <person name="Yoshinaga Y."/>
            <person name="Martin F.M."/>
            <person name="Grigoriev I.V."/>
            <person name="Hibbett D.S."/>
        </authorList>
    </citation>
    <scope>NUCLEOTIDE SEQUENCE [LARGE SCALE GENOMIC DNA]</scope>
    <source>
        <strain evidence="3 4">L-15889</strain>
    </source>
</reference>
<dbReference type="OrthoDB" id="2748335at2759"/>
<feature type="domain" description="BTB" evidence="2">
    <location>
        <begin position="26"/>
        <end position="88"/>
    </location>
</feature>
<dbReference type="EMBL" id="KV429041">
    <property type="protein sequence ID" value="KZT72455.1"/>
    <property type="molecule type" value="Genomic_DNA"/>
</dbReference>
<dbReference type="Proteomes" id="UP000076727">
    <property type="component" value="Unassembled WGS sequence"/>
</dbReference>
<organism evidence="3 4">
    <name type="scientific">Daedalea quercina L-15889</name>
    <dbReference type="NCBI Taxonomy" id="1314783"/>
    <lineage>
        <taxon>Eukaryota</taxon>
        <taxon>Fungi</taxon>
        <taxon>Dikarya</taxon>
        <taxon>Basidiomycota</taxon>
        <taxon>Agaricomycotina</taxon>
        <taxon>Agaricomycetes</taxon>
        <taxon>Polyporales</taxon>
        <taxon>Fomitopsis</taxon>
    </lineage>
</organism>
<dbReference type="CDD" id="cd18186">
    <property type="entry name" value="BTB_POZ_ZBTB_KLHL-like"/>
    <property type="match status" value="1"/>
</dbReference>
<proteinExistence type="predicted"/>
<gene>
    <name evidence="3" type="ORF">DAEQUDRAFT_773327</name>
</gene>
<dbReference type="SUPFAM" id="SSF54695">
    <property type="entry name" value="POZ domain"/>
    <property type="match status" value="1"/>
</dbReference>
<sequence>MPTLIEALILSERPRKHDRFYLEDGNSCSCKVEKVLFNVHRYFLKQASPVFSDMFSFKSDEGQSDRNPIYLEGTTAFEFEAFLSLLNFSVKWQVDTIRDLAVDHLMDIRTDAPTLAQQIALASQNKIEDWYWQACLKPKRRHYPEPPTLDGWGTQTGGWGSNNGWGSGNGGGWA</sequence>
<accession>A0A165ST53</accession>
<dbReference type="STRING" id="1314783.A0A165ST53"/>
<evidence type="ECO:0000313" key="3">
    <source>
        <dbReference type="EMBL" id="KZT72455.1"/>
    </source>
</evidence>
<protein>
    <recommendedName>
        <fullName evidence="2">BTB domain-containing protein</fullName>
    </recommendedName>
</protein>
<evidence type="ECO:0000256" key="1">
    <source>
        <dbReference type="SAM" id="MobiDB-lite"/>
    </source>
</evidence>
<dbReference type="InterPro" id="IPR011333">
    <property type="entry name" value="SKP1/BTB/POZ_sf"/>
</dbReference>
<name>A0A165ST53_9APHY</name>
<keyword evidence="4" id="KW-1185">Reference proteome</keyword>
<dbReference type="PROSITE" id="PS50097">
    <property type="entry name" value="BTB"/>
    <property type="match status" value="1"/>
</dbReference>